<dbReference type="GO" id="GO:0004386">
    <property type="term" value="F:helicase activity"/>
    <property type="evidence" value="ECO:0007669"/>
    <property type="project" value="UniProtKB-KW"/>
</dbReference>
<dbReference type="GO" id="GO:0005634">
    <property type="term" value="C:nucleus"/>
    <property type="evidence" value="ECO:0007669"/>
    <property type="project" value="UniProtKB-SubCell"/>
</dbReference>
<evidence type="ECO:0000259" key="11">
    <source>
        <dbReference type="PROSITE" id="PS51192"/>
    </source>
</evidence>
<dbReference type="SMART" id="SM00487">
    <property type="entry name" value="DEXDc"/>
    <property type="match status" value="1"/>
</dbReference>
<dbReference type="PROSITE" id="PS51192">
    <property type="entry name" value="HELICASE_ATP_BIND_1"/>
    <property type="match status" value="1"/>
</dbReference>
<dbReference type="Gene3D" id="3.40.50.300">
    <property type="entry name" value="P-loop containing nucleotide triphosphate hydrolases"/>
    <property type="match status" value="1"/>
</dbReference>
<feature type="compositionally biased region" description="Basic residues" evidence="9">
    <location>
        <begin position="16"/>
        <end position="25"/>
    </location>
</feature>
<proteinExistence type="inferred from homology"/>
<evidence type="ECO:0000256" key="9">
    <source>
        <dbReference type="SAM" id="MobiDB-lite"/>
    </source>
</evidence>
<dbReference type="EMBL" id="VRMN01000003">
    <property type="protein sequence ID" value="KAA8495718.1"/>
    <property type="molecule type" value="Genomic_DNA"/>
</dbReference>
<dbReference type="InterPro" id="IPR025260">
    <property type="entry name" value="CHD1-like_C"/>
</dbReference>
<keyword evidence="8" id="KW-0539">Nucleus</keyword>
<feature type="region of interest" description="Disordered" evidence="9">
    <location>
        <begin position="1143"/>
        <end position="1174"/>
    </location>
</feature>
<dbReference type="SMART" id="SM00298">
    <property type="entry name" value="CHROMO"/>
    <property type="match status" value="2"/>
</dbReference>
<feature type="region of interest" description="Disordered" evidence="9">
    <location>
        <begin position="1"/>
        <end position="268"/>
    </location>
</feature>
<dbReference type="InterPro" id="IPR016197">
    <property type="entry name" value="Chromo-like_dom_sf"/>
</dbReference>
<organism evidence="13 14">
    <name type="scientific">Porphyridium purpureum</name>
    <name type="common">Red alga</name>
    <name type="synonym">Porphyridium cruentum</name>
    <dbReference type="NCBI Taxonomy" id="35688"/>
    <lineage>
        <taxon>Eukaryota</taxon>
        <taxon>Rhodophyta</taxon>
        <taxon>Bangiophyceae</taxon>
        <taxon>Porphyridiales</taxon>
        <taxon>Porphyridiaceae</taxon>
        <taxon>Porphyridium</taxon>
    </lineage>
</organism>
<feature type="domain" description="Helicase ATP-binding" evidence="11">
    <location>
        <begin position="519"/>
        <end position="698"/>
    </location>
</feature>
<dbReference type="SUPFAM" id="SSF54160">
    <property type="entry name" value="Chromo domain-like"/>
    <property type="match status" value="2"/>
</dbReference>
<dbReference type="PANTHER" id="PTHR45623:SF14">
    <property type="entry name" value="CHROMODOMAIN-HELICASE-DNA-BINDING PROTEIN 1"/>
    <property type="match status" value="1"/>
</dbReference>
<dbReference type="InterPro" id="IPR038718">
    <property type="entry name" value="SNF2-like_sf"/>
</dbReference>
<dbReference type="InterPro" id="IPR014001">
    <property type="entry name" value="Helicase_ATP-bd"/>
</dbReference>
<evidence type="ECO:0000256" key="7">
    <source>
        <dbReference type="ARBA" id="ARBA00023125"/>
    </source>
</evidence>
<feature type="domain" description="Helicase C-terminal" evidence="12">
    <location>
        <begin position="847"/>
        <end position="1003"/>
    </location>
</feature>
<keyword evidence="4" id="KW-0547">Nucleotide-binding</keyword>
<dbReference type="Pfam" id="PF13907">
    <property type="entry name" value="CHD1-like_C"/>
    <property type="match status" value="1"/>
</dbReference>
<dbReference type="SUPFAM" id="SSF52540">
    <property type="entry name" value="P-loop containing nucleoside triphosphate hydrolases"/>
    <property type="match status" value="2"/>
</dbReference>
<evidence type="ECO:0000313" key="13">
    <source>
        <dbReference type="EMBL" id="KAA8495718.1"/>
    </source>
</evidence>
<accession>A0A5J4YX43</accession>
<evidence type="ECO:0000256" key="2">
    <source>
        <dbReference type="ARBA" id="ARBA00007025"/>
    </source>
</evidence>
<keyword evidence="5" id="KW-0378">Hydrolase</keyword>
<sequence length="1668" mass="185529">MSDDMVEEKIVSSRAARARAARTKVRPGIDIPEEFLRRSGRSARLPSPSSEEEDEEEQDEDEFIVSDGDISDDQDGSDMDVSESGSDGDWKAGGRSRKRKRRASGTKPSALPGRNKKAKQSSRLRSSLSEVDDEDESLAWRGGKSNRRVASDESDDMEWGAKGKSKGRGRSGARTSSRSRRTRANEDDDDDDDAEVRVSYRNLGRSAVTYADESNDLDDDDLLEENSDAAASFDDDDDELSDSERERRRKRKAGKKRHAKTETSEETLPKIDMVADYRTCAERDLHEELSKASAEGGESVKFKSEAETEELRRREQEALSVMNFDPARDEFLIKWTGMSHRYDSWHKLDELRALKGFTKVTNFVKRVEETQFYLESDEAMPDEHEEILGLRESNRELLREYCVVDRILSERHGSGTAQSAASTGTKEVEYLVKWCELPYAECTWEPASMLASEADMAQIDKFLERQQGRASSFGKQRLNPFQSVEKRKPYRKMATQPSWLAGDGRTLRDYQLAGLNWLAYRWVNNTNVILADEMGLGKTLQTISFIGWIRNEKQVAWPFLVIVPLSTLSAWQREFARWLPELNVLCYQGDAKSRSVIREHEFYCGSSGRSKQGSGVDAVKFDVLITTYELVMADQQELERFRWALIAIDEAHRLKNEQSALSVTLAGMASANRLLITGTPLQNSIRELWALLYFLHPERYPLAEDFESKYNFVELRSADRIAELHNELQPYILRRQKGDVEKSLPKKTYSVLRVGMTNVQQQYYRWILTRNFAKINAGIGGPGSAGSKYGGGSSTLLNIVMELKKCCNHPYLFAGAEAEDMQRLAAAGGGADSELSALVKASGKLILLDKLLQRLKEKGHRVLIFSQMVIMLDILQDYCRLRQFAYQRLDGSMPNDLRVRAVDHFNAPNSQDFVFLLSTRAGGLGINLATADTVIIFDSDWNPQNDLQAESRAHRIGQTKDVRVFRFLTRGTVEEDILERAKRKRVLEHLVIHGVERGSGDSVAGPKKGDGPKNVFKKDELSAILRFGAEELFKTAATGADGSTQVAAGGLSFGGGPALGAGPLTLTAGTATGNDAGTGNDVDASQVAVVTGDKTHQVSDAADIDALLEASPNDDANSAADEADSAGASLLNAFKWTDFSFEEEEAQRERQEEEQRKAAEASKAAAALRENEERKEKLARDVALQAERDKQMFSKEGDTEFWKRVIPQDDRENVIASELYIGRRQRNQTQKYEESAGGSSTAARRSRPGMDSKRAADLNNLKDARLLLKSFRKFGSVKRIGKVLEDAELVNTFSEAEATALIKSALDDAHAAIEALKHKQENPEKAAKVDQVDGALPSVGVAPKDKATNGTKPLGDDDEDVDEDEEDEDKDDDKNDADFAAEGGGGNAGGLAGGSGGSKNKAGTEKALFEFAGEKIDAEEFLARCNELSHLEQLVEEASGGDKNFRLHPQQYPAYRNAKYASIRWTPLLDSYLLIGVYRHGFGNFERIKNDPDLTLKQKIYLGTSDDTAAAGAPDTAKLQRRVVTLLKMLLKARLLPEKPKAQPKSSTAAKSTAKVKGSNGVVAPSSSKSKKIETSRAPEWKTIKSQLKDTLHHLMRLSDPSFEIDSKKRIARTKKCLKAIGDFISHQPNMSRKVEESLWDKVSEQCNTRKSGSELLSLYHTRLKDNA</sequence>
<dbReference type="InterPro" id="IPR027417">
    <property type="entry name" value="P-loop_NTPase"/>
</dbReference>
<feature type="compositionally biased region" description="Gly residues" evidence="9">
    <location>
        <begin position="1382"/>
        <end position="1397"/>
    </location>
</feature>
<dbReference type="Pfam" id="PF00385">
    <property type="entry name" value="Chromo"/>
    <property type="match status" value="1"/>
</dbReference>
<keyword evidence="3" id="KW-0677">Repeat</keyword>
<dbReference type="SMART" id="SM01176">
    <property type="entry name" value="DUF4208"/>
    <property type="match status" value="1"/>
</dbReference>
<dbReference type="CDD" id="cd18659">
    <property type="entry name" value="CD2_tandem"/>
    <property type="match status" value="1"/>
</dbReference>
<keyword evidence="7 13" id="KW-0238">DNA-binding</keyword>
<feature type="compositionally biased region" description="Basic residues" evidence="9">
    <location>
        <begin position="247"/>
        <end position="259"/>
    </location>
</feature>
<evidence type="ECO:0000259" key="10">
    <source>
        <dbReference type="PROSITE" id="PS50013"/>
    </source>
</evidence>
<dbReference type="InterPro" id="IPR023780">
    <property type="entry name" value="Chromo_domain"/>
</dbReference>
<feature type="compositionally biased region" description="Acidic residues" evidence="9">
    <location>
        <begin position="213"/>
        <end position="241"/>
    </location>
</feature>
<reference evidence="14" key="1">
    <citation type="journal article" date="2019" name="Nat. Commun.">
        <title>Expansion of phycobilisome linker gene families in mesophilic red algae.</title>
        <authorList>
            <person name="Lee J."/>
            <person name="Kim D."/>
            <person name="Bhattacharya D."/>
            <person name="Yoon H.S."/>
        </authorList>
    </citation>
    <scope>NUCLEOTIDE SEQUENCE [LARGE SCALE GENOMIC DNA]</scope>
    <source>
        <strain evidence="14">CCMP 1328</strain>
    </source>
</reference>
<dbReference type="InterPro" id="IPR001650">
    <property type="entry name" value="Helicase_C-like"/>
</dbReference>
<feature type="region of interest" description="Disordered" evidence="9">
    <location>
        <begin position="1538"/>
        <end position="1578"/>
    </location>
</feature>
<dbReference type="PANTHER" id="PTHR45623">
    <property type="entry name" value="CHROMODOMAIN-HELICASE-DNA-BINDING PROTEIN 3-RELATED-RELATED"/>
    <property type="match status" value="1"/>
</dbReference>
<dbReference type="GO" id="GO:0003677">
    <property type="term" value="F:DNA binding"/>
    <property type="evidence" value="ECO:0007669"/>
    <property type="project" value="UniProtKB-KW"/>
</dbReference>
<dbReference type="Pfam" id="PF00176">
    <property type="entry name" value="SNF2-rel_dom"/>
    <property type="match status" value="1"/>
</dbReference>
<dbReference type="InterPro" id="IPR000330">
    <property type="entry name" value="SNF2_N"/>
</dbReference>
<comment type="caution">
    <text evidence="13">The sequence shown here is derived from an EMBL/GenBank/DDBJ whole genome shotgun (WGS) entry which is preliminary data.</text>
</comment>
<dbReference type="InterPro" id="IPR000953">
    <property type="entry name" value="Chromo/chromo_shadow_dom"/>
</dbReference>
<feature type="region of interest" description="Disordered" evidence="9">
    <location>
        <begin position="1226"/>
        <end position="1256"/>
    </location>
</feature>
<keyword evidence="6" id="KW-0067">ATP-binding</keyword>
<feature type="domain" description="Chromo" evidence="10">
    <location>
        <begin position="402"/>
        <end position="474"/>
    </location>
</feature>
<evidence type="ECO:0000256" key="6">
    <source>
        <dbReference type="ARBA" id="ARBA00022840"/>
    </source>
</evidence>
<name>A0A5J4YX43_PORPP</name>
<dbReference type="GO" id="GO:0003682">
    <property type="term" value="F:chromatin binding"/>
    <property type="evidence" value="ECO:0007669"/>
    <property type="project" value="TreeGrafter"/>
</dbReference>
<evidence type="ECO:0000256" key="4">
    <source>
        <dbReference type="ARBA" id="ARBA00022741"/>
    </source>
</evidence>
<dbReference type="GO" id="GO:0005524">
    <property type="term" value="F:ATP binding"/>
    <property type="evidence" value="ECO:0007669"/>
    <property type="project" value="UniProtKB-KW"/>
</dbReference>
<feature type="compositionally biased region" description="Basic and acidic residues" evidence="9">
    <location>
        <begin position="1318"/>
        <end position="1331"/>
    </location>
</feature>
<dbReference type="PROSITE" id="PS51194">
    <property type="entry name" value="HELICASE_CTER"/>
    <property type="match status" value="1"/>
</dbReference>
<feature type="compositionally biased region" description="Acidic residues" evidence="9">
    <location>
        <begin position="1356"/>
        <end position="1371"/>
    </location>
</feature>
<keyword evidence="13" id="KW-0347">Helicase</keyword>
<dbReference type="OrthoDB" id="5857104at2759"/>
<feature type="compositionally biased region" description="Basic and acidic residues" evidence="9">
    <location>
        <begin position="1147"/>
        <end position="1160"/>
    </location>
</feature>
<feature type="compositionally biased region" description="Basic residues" evidence="9">
    <location>
        <begin position="163"/>
        <end position="182"/>
    </location>
</feature>
<dbReference type="Proteomes" id="UP000324585">
    <property type="component" value="Unassembled WGS sequence"/>
</dbReference>
<dbReference type="Pfam" id="PF00271">
    <property type="entry name" value="Helicase_C"/>
    <property type="match status" value="1"/>
</dbReference>
<feature type="domain" description="Chromo" evidence="10">
    <location>
        <begin position="302"/>
        <end position="375"/>
    </location>
</feature>
<dbReference type="GO" id="GO:0042393">
    <property type="term" value="F:histone binding"/>
    <property type="evidence" value="ECO:0007669"/>
    <property type="project" value="TreeGrafter"/>
</dbReference>
<keyword evidence="14" id="KW-1185">Reference proteome</keyword>
<protein>
    <submittedName>
        <fullName evidence="13">Chromodomain-helicase-DNA-binding protein 2</fullName>
    </submittedName>
</protein>
<dbReference type="GO" id="GO:0140658">
    <property type="term" value="F:ATP-dependent chromatin remodeler activity"/>
    <property type="evidence" value="ECO:0007669"/>
    <property type="project" value="TreeGrafter"/>
</dbReference>
<comment type="subcellular location">
    <subcellularLocation>
        <location evidence="1">Nucleus</location>
    </subcellularLocation>
</comment>
<evidence type="ECO:0000313" key="14">
    <source>
        <dbReference type="Proteomes" id="UP000324585"/>
    </source>
</evidence>
<evidence type="ECO:0000256" key="5">
    <source>
        <dbReference type="ARBA" id="ARBA00022801"/>
    </source>
</evidence>
<dbReference type="Gene3D" id="3.40.50.10810">
    <property type="entry name" value="Tandem AAA-ATPase domain"/>
    <property type="match status" value="1"/>
</dbReference>
<dbReference type="OMA" id="WVQIRDD"/>
<feature type="compositionally biased region" description="Basic residues" evidence="9">
    <location>
        <begin position="94"/>
        <end position="104"/>
    </location>
</feature>
<evidence type="ECO:0000256" key="1">
    <source>
        <dbReference type="ARBA" id="ARBA00004123"/>
    </source>
</evidence>
<gene>
    <name evidence="13" type="ORF">FVE85_1873</name>
</gene>
<dbReference type="InterPro" id="IPR056302">
    <property type="entry name" value="CHD1-2/Hrp3_HTH"/>
</dbReference>
<evidence type="ECO:0000256" key="8">
    <source>
        <dbReference type="ARBA" id="ARBA00023242"/>
    </source>
</evidence>
<feature type="compositionally biased region" description="Acidic residues" evidence="9">
    <location>
        <begin position="50"/>
        <end position="81"/>
    </location>
</feature>
<evidence type="ECO:0000259" key="12">
    <source>
        <dbReference type="PROSITE" id="PS51194"/>
    </source>
</evidence>
<dbReference type="SMART" id="SM00490">
    <property type="entry name" value="HELICc"/>
    <property type="match status" value="1"/>
</dbReference>
<dbReference type="GO" id="GO:0000785">
    <property type="term" value="C:chromatin"/>
    <property type="evidence" value="ECO:0007669"/>
    <property type="project" value="TreeGrafter"/>
</dbReference>
<feature type="region of interest" description="Disordered" evidence="9">
    <location>
        <begin position="1318"/>
        <end position="1399"/>
    </location>
</feature>
<dbReference type="GO" id="GO:0034728">
    <property type="term" value="P:nucleosome organization"/>
    <property type="evidence" value="ECO:0007669"/>
    <property type="project" value="TreeGrafter"/>
</dbReference>
<dbReference type="GO" id="GO:0016887">
    <property type="term" value="F:ATP hydrolysis activity"/>
    <property type="evidence" value="ECO:0007669"/>
    <property type="project" value="TreeGrafter"/>
</dbReference>
<dbReference type="Pfam" id="PF23588">
    <property type="entry name" value="HTH_CHD1_Hrp3"/>
    <property type="match status" value="1"/>
</dbReference>
<dbReference type="Gene3D" id="2.40.50.40">
    <property type="match status" value="2"/>
</dbReference>
<dbReference type="CDD" id="cd18793">
    <property type="entry name" value="SF2_C_SNF"/>
    <property type="match status" value="1"/>
</dbReference>
<dbReference type="Gene3D" id="1.10.10.60">
    <property type="entry name" value="Homeodomain-like"/>
    <property type="match status" value="1"/>
</dbReference>
<dbReference type="InterPro" id="IPR049730">
    <property type="entry name" value="SNF2/RAD54-like_C"/>
</dbReference>
<comment type="similarity">
    <text evidence="2">Belongs to the SNF2/RAD54 helicase family.</text>
</comment>
<evidence type="ECO:0000256" key="3">
    <source>
        <dbReference type="ARBA" id="ARBA00022737"/>
    </source>
</evidence>
<dbReference type="PROSITE" id="PS50013">
    <property type="entry name" value="CHROMO_2"/>
    <property type="match status" value="2"/>
</dbReference>